<dbReference type="GO" id="GO:0005737">
    <property type="term" value="C:cytoplasm"/>
    <property type="evidence" value="ECO:0007669"/>
    <property type="project" value="InterPro"/>
</dbReference>
<dbReference type="FunFam" id="2.160.10.10:FF:000007">
    <property type="entry name" value="Serine acetyltransferase"/>
    <property type="match status" value="1"/>
</dbReference>
<comment type="catalytic activity">
    <reaction evidence="6">
        <text>L-serine + acetyl-CoA = O-acetyl-L-serine + CoA</text>
        <dbReference type="Rhea" id="RHEA:24560"/>
        <dbReference type="ChEBI" id="CHEBI:33384"/>
        <dbReference type="ChEBI" id="CHEBI:57287"/>
        <dbReference type="ChEBI" id="CHEBI:57288"/>
        <dbReference type="ChEBI" id="CHEBI:58340"/>
        <dbReference type="EC" id="2.3.1.30"/>
    </reaction>
</comment>
<evidence type="ECO:0000313" key="7">
    <source>
        <dbReference type="EMBL" id="QKE25815.1"/>
    </source>
</evidence>
<reference evidence="7 8" key="1">
    <citation type="submission" date="2018-07" db="EMBL/GenBank/DDBJ databases">
        <title>Identification of phenol metabolism pathways in Arcobacter.</title>
        <authorList>
            <person name="Miller W.G."/>
            <person name="Yee E."/>
            <person name="Bono J.L."/>
        </authorList>
    </citation>
    <scope>NUCLEOTIDE SEQUENCE [LARGE SCALE GENOMIC DNA]</scope>
    <source>
        <strain evidence="7 8">W63</strain>
    </source>
</reference>
<dbReference type="GO" id="GO:0006535">
    <property type="term" value="P:cysteine biosynthetic process from serine"/>
    <property type="evidence" value="ECO:0007669"/>
    <property type="project" value="InterPro"/>
</dbReference>
<evidence type="ECO:0000256" key="4">
    <source>
        <dbReference type="ARBA" id="ARBA00022679"/>
    </source>
</evidence>
<dbReference type="InterPro" id="IPR001451">
    <property type="entry name" value="Hexapep"/>
</dbReference>
<dbReference type="NCBIfam" id="TIGR01172">
    <property type="entry name" value="cysE"/>
    <property type="match status" value="1"/>
</dbReference>
<proteinExistence type="inferred from homology"/>
<dbReference type="AlphaFoldDB" id="A0AAE7B4F9"/>
<name>A0AAE7B4F9_9BACT</name>
<evidence type="ECO:0000256" key="3">
    <source>
        <dbReference type="ARBA" id="ARBA00022605"/>
    </source>
</evidence>
<evidence type="ECO:0000313" key="8">
    <source>
        <dbReference type="Proteomes" id="UP000502065"/>
    </source>
</evidence>
<evidence type="ECO:0000256" key="5">
    <source>
        <dbReference type="ARBA" id="ARBA00023315"/>
    </source>
</evidence>
<dbReference type="EMBL" id="CP030944">
    <property type="protein sequence ID" value="QKE25815.1"/>
    <property type="molecule type" value="Genomic_DNA"/>
</dbReference>
<keyword evidence="4 7" id="KW-0808">Transferase</keyword>
<comment type="similarity">
    <text evidence="1">Belongs to the transferase hexapeptide repeat family.</text>
</comment>
<evidence type="ECO:0000256" key="1">
    <source>
        <dbReference type="ARBA" id="ARBA00007274"/>
    </source>
</evidence>
<keyword evidence="5 7" id="KW-0012">Acyltransferase</keyword>
<keyword evidence="8" id="KW-1185">Reference proteome</keyword>
<dbReference type="GO" id="GO:0009001">
    <property type="term" value="F:serine O-acetyltransferase activity"/>
    <property type="evidence" value="ECO:0007669"/>
    <property type="project" value="UniProtKB-EC"/>
</dbReference>
<dbReference type="InterPro" id="IPR045304">
    <property type="entry name" value="LbH_SAT"/>
</dbReference>
<accession>A0AAE7B4F9</accession>
<dbReference type="KEGG" id="aaqi:AAQM_1059"/>
<dbReference type="InterPro" id="IPR053376">
    <property type="entry name" value="Serine_acetyltransferase"/>
</dbReference>
<dbReference type="Proteomes" id="UP000502065">
    <property type="component" value="Chromosome"/>
</dbReference>
<dbReference type="Gene3D" id="1.10.3130.10">
    <property type="entry name" value="serine acetyltransferase, domain 1"/>
    <property type="match status" value="1"/>
</dbReference>
<dbReference type="Gene3D" id="2.160.10.10">
    <property type="entry name" value="Hexapeptide repeat proteins"/>
    <property type="match status" value="1"/>
</dbReference>
<dbReference type="NCBIfam" id="NF041874">
    <property type="entry name" value="EPS_EpsC"/>
    <property type="match status" value="1"/>
</dbReference>
<evidence type="ECO:0000256" key="6">
    <source>
        <dbReference type="ARBA" id="ARBA00049486"/>
    </source>
</evidence>
<organism evidence="7 8">
    <name type="scientific">Arcobacter aquimarinus</name>
    <dbReference type="NCBI Taxonomy" id="1315211"/>
    <lineage>
        <taxon>Bacteria</taxon>
        <taxon>Pseudomonadati</taxon>
        <taxon>Campylobacterota</taxon>
        <taxon>Epsilonproteobacteria</taxon>
        <taxon>Campylobacterales</taxon>
        <taxon>Arcobacteraceae</taxon>
        <taxon>Arcobacter</taxon>
    </lineage>
</organism>
<dbReference type="InterPro" id="IPR011004">
    <property type="entry name" value="Trimer_LpxA-like_sf"/>
</dbReference>
<gene>
    <name evidence="7" type="primary">cysE</name>
    <name evidence="7" type="ORF">AAQM_1059</name>
</gene>
<keyword evidence="3" id="KW-0028">Amino-acid biosynthesis</keyword>
<dbReference type="InterPro" id="IPR042122">
    <property type="entry name" value="Ser_AcTrfase_N_sf"/>
</dbReference>
<dbReference type="SUPFAM" id="SSF51161">
    <property type="entry name" value="Trimeric LpxA-like enzymes"/>
    <property type="match status" value="1"/>
</dbReference>
<dbReference type="PANTHER" id="PTHR42811">
    <property type="entry name" value="SERINE ACETYLTRANSFERASE"/>
    <property type="match status" value="1"/>
</dbReference>
<dbReference type="CDD" id="cd03354">
    <property type="entry name" value="LbH_SAT"/>
    <property type="match status" value="1"/>
</dbReference>
<evidence type="ECO:0000256" key="2">
    <source>
        <dbReference type="ARBA" id="ARBA00013266"/>
    </source>
</evidence>
<protein>
    <recommendedName>
        <fullName evidence="2">serine O-acetyltransferase</fullName>
        <ecNumber evidence="2">2.3.1.30</ecNumber>
    </recommendedName>
</protein>
<dbReference type="Pfam" id="PF00132">
    <property type="entry name" value="Hexapep"/>
    <property type="match status" value="1"/>
</dbReference>
<sequence length="252" mass="27812">MTNDEINQSSERISLWQQIKEDFSVPKLNDPALDSSFELFFNYPGVWAIINHRVANRLYNKGWKKLARALVGITSIFTKTDIHPAATIGRRVFIDHAIGVVIGATAIVEDDVLIYQGVTLGGVSLDKGKRHPTIKSNVVIGSGAKVLGNITIGANCKIGANSVVVCDVPDNSTAVGVPAKIIRRDNKNCKMAHGDLPDINKEMFKYLLERIHIVEVALKEEDGIDISEKDKKLEAEYNNFIEAMNSIKKKEA</sequence>
<dbReference type="InterPro" id="IPR005881">
    <property type="entry name" value="Ser_O-AcTrfase"/>
</dbReference>
<dbReference type="EC" id="2.3.1.30" evidence="2"/>
<dbReference type="RefSeq" id="WP_129095434.1">
    <property type="nucleotide sequence ID" value="NZ_CBCSAE010000002.1"/>
</dbReference>